<sequence length="104" mass="11883">GYHDCRRQSPIHLHINQNPKQSNYHSKTKHAKIRRRELDMKSHHPSYGDQGSENGDEDESDEEEDCLDEKICAQETEKRSGNRFNGGFEVEGLAMEGVEGRVGD</sequence>
<feature type="region of interest" description="Disordered" evidence="1">
    <location>
        <begin position="1"/>
        <end position="104"/>
    </location>
</feature>
<name>A0A2P5G0A1_TREOI</name>
<reference evidence="3" key="1">
    <citation type="submission" date="2016-06" db="EMBL/GenBank/DDBJ databases">
        <title>Parallel loss of symbiosis genes in relatives of nitrogen-fixing non-legume Parasponia.</title>
        <authorList>
            <person name="Van Velzen R."/>
            <person name="Holmer R."/>
            <person name="Bu F."/>
            <person name="Rutten L."/>
            <person name="Van Zeijl A."/>
            <person name="Liu W."/>
            <person name="Santuari L."/>
            <person name="Cao Q."/>
            <person name="Sharma T."/>
            <person name="Shen D."/>
            <person name="Roswanjaya Y."/>
            <person name="Wardhani T."/>
            <person name="Kalhor M.S."/>
            <person name="Jansen J."/>
            <person name="Van den Hoogen J."/>
            <person name="Gungor B."/>
            <person name="Hartog M."/>
            <person name="Hontelez J."/>
            <person name="Verver J."/>
            <person name="Yang W.-C."/>
            <person name="Schijlen E."/>
            <person name="Repin R."/>
            <person name="Schilthuizen M."/>
            <person name="Schranz E."/>
            <person name="Heidstra R."/>
            <person name="Miyata K."/>
            <person name="Fedorova E."/>
            <person name="Kohlen W."/>
            <person name="Bisseling T."/>
            <person name="Smit S."/>
            <person name="Geurts R."/>
        </authorList>
    </citation>
    <scope>NUCLEOTIDE SEQUENCE [LARGE SCALE GENOMIC DNA]</scope>
    <source>
        <strain evidence="3">cv. RG33-2</strain>
    </source>
</reference>
<feature type="non-terminal residue" evidence="2">
    <location>
        <position position="1"/>
    </location>
</feature>
<dbReference type="InParanoid" id="A0A2P5G0A1"/>
<evidence type="ECO:0000313" key="2">
    <source>
        <dbReference type="EMBL" id="POO03466.1"/>
    </source>
</evidence>
<dbReference type="Proteomes" id="UP000237000">
    <property type="component" value="Unassembled WGS sequence"/>
</dbReference>
<comment type="caution">
    <text evidence="2">The sequence shown here is derived from an EMBL/GenBank/DDBJ whole genome shotgun (WGS) entry which is preliminary data.</text>
</comment>
<feature type="compositionally biased region" description="Basic and acidic residues" evidence="1">
    <location>
        <begin position="68"/>
        <end position="80"/>
    </location>
</feature>
<dbReference type="EMBL" id="JXTC01000002">
    <property type="protein sequence ID" value="POO03466.1"/>
    <property type="molecule type" value="Genomic_DNA"/>
</dbReference>
<keyword evidence="3" id="KW-1185">Reference proteome</keyword>
<protein>
    <submittedName>
        <fullName evidence="2">Uncharacterized protein</fullName>
    </submittedName>
</protein>
<dbReference type="OrthoDB" id="10430062at2759"/>
<feature type="compositionally biased region" description="Acidic residues" evidence="1">
    <location>
        <begin position="54"/>
        <end position="67"/>
    </location>
</feature>
<feature type="compositionally biased region" description="Basic residues" evidence="1">
    <location>
        <begin position="26"/>
        <end position="35"/>
    </location>
</feature>
<evidence type="ECO:0000313" key="3">
    <source>
        <dbReference type="Proteomes" id="UP000237000"/>
    </source>
</evidence>
<gene>
    <name evidence="2" type="ORF">TorRG33x02_006710</name>
</gene>
<evidence type="ECO:0000256" key="1">
    <source>
        <dbReference type="SAM" id="MobiDB-lite"/>
    </source>
</evidence>
<organism evidence="2 3">
    <name type="scientific">Trema orientale</name>
    <name type="common">Charcoal tree</name>
    <name type="synonym">Celtis orientalis</name>
    <dbReference type="NCBI Taxonomy" id="63057"/>
    <lineage>
        <taxon>Eukaryota</taxon>
        <taxon>Viridiplantae</taxon>
        <taxon>Streptophyta</taxon>
        <taxon>Embryophyta</taxon>
        <taxon>Tracheophyta</taxon>
        <taxon>Spermatophyta</taxon>
        <taxon>Magnoliopsida</taxon>
        <taxon>eudicotyledons</taxon>
        <taxon>Gunneridae</taxon>
        <taxon>Pentapetalae</taxon>
        <taxon>rosids</taxon>
        <taxon>fabids</taxon>
        <taxon>Rosales</taxon>
        <taxon>Cannabaceae</taxon>
        <taxon>Trema</taxon>
    </lineage>
</organism>
<accession>A0A2P5G0A1</accession>
<feature type="compositionally biased region" description="Polar residues" evidence="1">
    <location>
        <begin position="15"/>
        <end position="25"/>
    </location>
</feature>
<dbReference type="AlphaFoldDB" id="A0A2P5G0A1"/>
<proteinExistence type="predicted"/>